<keyword evidence="2" id="KW-0813">Transport</keyword>
<dbReference type="RefSeq" id="WP_025343260.1">
    <property type="nucleotide sequence ID" value="NZ_CP007201.1"/>
</dbReference>
<dbReference type="Proteomes" id="UP000019322">
    <property type="component" value="Chromosome"/>
</dbReference>
<evidence type="ECO:0000256" key="1">
    <source>
        <dbReference type="ARBA" id="ARBA00009075"/>
    </source>
</evidence>
<dbReference type="GO" id="GO:0016020">
    <property type="term" value="C:membrane"/>
    <property type="evidence" value="ECO:0007669"/>
    <property type="project" value="InterPro"/>
</dbReference>
<evidence type="ECO:0000313" key="5">
    <source>
        <dbReference type="EMBL" id="AHJ11334.1"/>
    </source>
</evidence>
<evidence type="ECO:0000256" key="4">
    <source>
        <dbReference type="SAM" id="SignalP"/>
    </source>
</evidence>
<dbReference type="AlphaFoldDB" id="A0AA86AIU9"/>
<gene>
    <name evidence="5" type="ORF">SMUL_0047</name>
</gene>
<dbReference type="KEGG" id="smul:SMUL_0047"/>
<organism evidence="5 6">
    <name type="scientific">Sulfurospirillum multivorans (strain DM 12446 / JCM 15788 / NBRC 109480)</name>
    <dbReference type="NCBI Taxonomy" id="1150621"/>
    <lineage>
        <taxon>Bacteria</taxon>
        <taxon>Pseudomonadati</taxon>
        <taxon>Campylobacterota</taxon>
        <taxon>Epsilonproteobacteria</taxon>
        <taxon>Campylobacterales</taxon>
        <taxon>Sulfurospirillaceae</taxon>
        <taxon>Sulfurospirillum</taxon>
    </lineage>
</organism>
<name>A0AA86AIU9_SULMK</name>
<protein>
    <submittedName>
        <fullName evidence="5">Outer membrane porin</fullName>
    </submittedName>
</protein>
<dbReference type="InterPro" id="IPR005318">
    <property type="entry name" value="OM_porin_bac"/>
</dbReference>
<evidence type="ECO:0000256" key="2">
    <source>
        <dbReference type="ARBA" id="ARBA00022448"/>
    </source>
</evidence>
<proteinExistence type="inferred from homology"/>
<evidence type="ECO:0000256" key="3">
    <source>
        <dbReference type="ARBA" id="ARBA00022729"/>
    </source>
</evidence>
<accession>A0AA86AIU9</accession>
<dbReference type="Pfam" id="PF03573">
    <property type="entry name" value="OprD"/>
    <property type="match status" value="1"/>
</dbReference>
<evidence type="ECO:0000313" key="6">
    <source>
        <dbReference type="Proteomes" id="UP000019322"/>
    </source>
</evidence>
<feature type="signal peptide" evidence="4">
    <location>
        <begin position="1"/>
        <end position="22"/>
    </location>
</feature>
<dbReference type="EMBL" id="CP007201">
    <property type="protein sequence ID" value="AHJ11334.1"/>
    <property type="molecule type" value="Genomic_DNA"/>
</dbReference>
<keyword evidence="3 4" id="KW-0732">Signal</keyword>
<dbReference type="Gene3D" id="2.40.160.10">
    <property type="entry name" value="Porin"/>
    <property type="match status" value="1"/>
</dbReference>
<reference evidence="5 6" key="1">
    <citation type="journal article" date="2014" name="Environ. Microbiol.">
        <title>Insights into organohalide respiration and the versatile catabolism of Sulfurospirillum multivorans gained from comparative genomics and physiological studies.</title>
        <authorList>
            <person name="Goris T."/>
            <person name="Schubert T."/>
            <person name="Gadkari J."/>
            <person name="Wubet T."/>
            <person name="Tarkka M."/>
            <person name="Buscot F."/>
            <person name="Adrian L."/>
            <person name="Diekert G."/>
        </authorList>
    </citation>
    <scope>NUCLEOTIDE SEQUENCE [LARGE SCALE GENOMIC DNA]</scope>
    <source>
        <strain evidence="6">DM 12446 / JCM 15788 / NBRC 109480</strain>
    </source>
</reference>
<feature type="chain" id="PRO_5041694595" evidence="4">
    <location>
        <begin position="23"/>
        <end position="442"/>
    </location>
</feature>
<sequence length="442" mass="47930">MQFAKLSVVAAMVLGLSSSLYAADTLADAFKNGKVSGELKAWYWDQTVDTAGASSNVNIINTAIELGYVTDTFYGLRMGVTFQGNATPFAQADAKEVYKYEQWASGSTLSEAYLGYTIGKTDIKIGRQYINTPLIAGNYARIFKESFQGVSIVNTDLPETSVFAHYIDKTQGRTSTVMGDGDGDAPNFEKRALFAGVKNAVSVPFDGVYGLGAINKSISNLTLTAQYVKAMDTAFSTMAVDDVDLYYTEMNYSYPMNGFKLGFDANFRGSKTGNNLDSLNDEGHMLAGRIRVSELNGFGLSFAAATTSKNDAVIESIGLGGDAYTSVMIRGPFNTTPLANNDSYKLEVSYDFAKANILGLTFIGQYQWTDQGKMAVTAGNSVVGTSADFTTYAANLTYAVPYVKGFTTQLIYVTQEKEATNTSNVVTKTDTDELWFKANYKF</sequence>
<dbReference type="InterPro" id="IPR023614">
    <property type="entry name" value="Porin_dom_sf"/>
</dbReference>
<comment type="similarity">
    <text evidence="1">Belongs to the outer membrane porin (Opr) (TC 1.B.25) family.</text>
</comment>